<keyword evidence="1" id="KW-0378">Hydrolase</keyword>
<dbReference type="SUPFAM" id="SSF49899">
    <property type="entry name" value="Concanavalin A-like lectins/glucanases"/>
    <property type="match status" value="1"/>
</dbReference>
<dbReference type="PANTHER" id="PTHR31062">
    <property type="entry name" value="XYLOGLUCAN ENDOTRANSGLUCOSYLASE/HYDROLASE PROTEIN 8-RELATED"/>
    <property type="match status" value="1"/>
</dbReference>
<proteinExistence type="predicted"/>
<feature type="signal peptide" evidence="3">
    <location>
        <begin position="1"/>
        <end position="22"/>
    </location>
</feature>
<reference evidence="5" key="1">
    <citation type="submission" date="2022-08" db="EMBL/GenBank/DDBJ databases">
        <authorList>
            <person name="Marques A."/>
        </authorList>
    </citation>
    <scope>NUCLEOTIDE SEQUENCE</scope>
    <source>
        <strain evidence="5">RhyPub2mFocal</strain>
        <tissue evidence="5">Leaves</tissue>
    </source>
</reference>
<dbReference type="AlphaFoldDB" id="A0AAV8EKQ4"/>
<protein>
    <submittedName>
        <fullName evidence="5">Xyloglucan endotransglucosylase/hydrolase</fullName>
    </submittedName>
</protein>
<accession>A0AAV8EKQ4</accession>
<dbReference type="Pfam" id="PF00722">
    <property type="entry name" value="Glyco_hydro_16"/>
    <property type="match status" value="1"/>
</dbReference>
<dbReference type="Proteomes" id="UP001140206">
    <property type="component" value="Chromosome 3"/>
</dbReference>
<dbReference type="InterPro" id="IPR013320">
    <property type="entry name" value="ConA-like_dom_sf"/>
</dbReference>
<sequence>MATAKVLFSILASLLVLEQALALATFDTDTVCIWGEDNCQIHGDNLTLILNQWSGAAVKGTKEFLFGYVSKRIKLVPDNSAAVVTTYYASSPWVSTENDTHDEIDFEFLGNVTGEPYTIHTNIFVNGIGNKEEQFKPWFDPTSDYHNYTIFWSPYVVVPENHKTSKLWQMVH</sequence>
<dbReference type="InterPro" id="IPR044791">
    <property type="entry name" value="Beta-glucanase/XTH"/>
</dbReference>
<feature type="domain" description="GH16" evidence="4">
    <location>
        <begin position="9"/>
        <end position="172"/>
    </location>
</feature>
<organism evidence="5 6">
    <name type="scientific">Rhynchospora pubera</name>
    <dbReference type="NCBI Taxonomy" id="906938"/>
    <lineage>
        <taxon>Eukaryota</taxon>
        <taxon>Viridiplantae</taxon>
        <taxon>Streptophyta</taxon>
        <taxon>Embryophyta</taxon>
        <taxon>Tracheophyta</taxon>
        <taxon>Spermatophyta</taxon>
        <taxon>Magnoliopsida</taxon>
        <taxon>Liliopsida</taxon>
        <taxon>Poales</taxon>
        <taxon>Cyperaceae</taxon>
        <taxon>Cyperoideae</taxon>
        <taxon>Rhynchosporeae</taxon>
        <taxon>Rhynchospora</taxon>
    </lineage>
</organism>
<evidence type="ECO:0000313" key="6">
    <source>
        <dbReference type="Proteomes" id="UP001140206"/>
    </source>
</evidence>
<gene>
    <name evidence="5" type="ORF">LUZ62_065546</name>
</gene>
<dbReference type="PROSITE" id="PS01034">
    <property type="entry name" value="GH16_1"/>
    <property type="match status" value="1"/>
</dbReference>
<evidence type="ECO:0000313" key="5">
    <source>
        <dbReference type="EMBL" id="KAJ4781289.1"/>
    </source>
</evidence>
<dbReference type="GO" id="GO:0005975">
    <property type="term" value="P:carbohydrate metabolic process"/>
    <property type="evidence" value="ECO:0007669"/>
    <property type="project" value="InterPro"/>
</dbReference>
<keyword evidence="3" id="KW-0732">Signal</keyword>
<dbReference type="PROSITE" id="PS51762">
    <property type="entry name" value="GH16_2"/>
    <property type="match status" value="1"/>
</dbReference>
<evidence type="ECO:0000256" key="1">
    <source>
        <dbReference type="ARBA" id="ARBA00022801"/>
    </source>
</evidence>
<keyword evidence="2" id="KW-0326">Glycosidase</keyword>
<comment type="caution">
    <text evidence="5">The sequence shown here is derived from an EMBL/GenBank/DDBJ whole genome shotgun (WGS) entry which is preliminary data.</text>
</comment>
<evidence type="ECO:0000256" key="3">
    <source>
        <dbReference type="SAM" id="SignalP"/>
    </source>
</evidence>
<feature type="chain" id="PRO_5043462625" evidence="3">
    <location>
        <begin position="23"/>
        <end position="172"/>
    </location>
</feature>
<dbReference type="Gene3D" id="2.60.120.200">
    <property type="match status" value="1"/>
</dbReference>
<evidence type="ECO:0000256" key="2">
    <source>
        <dbReference type="ARBA" id="ARBA00023295"/>
    </source>
</evidence>
<dbReference type="EMBL" id="JAMFTS010000003">
    <property type="protein sequence ID" value="KAJ4781289.1"/>
    <property type="molecule type" value="Genomic_DNA"/>
</dbReference>
<evidence type="ECO:0000259" key="4">
    <source>
        <dbReference type="PROSITE" id="PS51762"/>
    </source>
</evidence>
<dbReference type="InterPro" id="IPR000757">
    <property type="entry name" value="Beta-glucanase-like"/>
</dbReference>
<name>A0AAV8EKQ4_9POAL</name>
<dbReference type="GO" id="GO:0004553">
    <property type="term" value="F:hydrolase activity, hydrolyzing O-glycosyl compounds"/>
    <property type="evidence" value="ECO:0007669"/>
    <property type="project" value="InterPro"/>
</dbReference>
<dbReference type="InterPro" id="IPR008263">
    <property type="entry name" value="GH16_AS"/>
</dbReference>
<keyword evidence="6" id="KW-1185">Reference proteome</keyword>